<feature type="region of interest" description="Disordered" evidence="9">
    <location>
        <begin position="1"/>
        <end position="41"/>
    </location>
</feature>
<dbReference type="InterPro" id="IPR000719">
    <property type="entry name" value="Prot_kinase_dom"/>
</dbReference>
<evidence type="ECO:0000256" key="4">
    <source>
        <dbReference type="ARBA" id="ARBA00022741"/>
    </source>
</evidence>
<dbReference type="InterPro" id="IPR051334">
    <property type="entry name" value="SRPK"/>
</dbReference>
<dbReference type="GO" id="GO:0005737">
    <property type="term" value="C:cytoplasm"/>
    <property type="evidence" value="ECO:0007669"/>
    <property type="project" value="TreeGrafter"/>
</dbReference>
<dbReference type="PANTHER" id="PTHR47634">
    <property type="entry name" value="PROTEIN KINASE DOMAIN-CONTAINING PROTEIN-RELATED"/>
    <property type="match status" value="1"/>
</dbReference>
<evidence type="ECO:0000256" key="5">
    <source>
        <dbReference type="ARBA" id="ARBA00022777"/>
    </source>
</evidence>
<dbReference type="GO" id="GO:0004674">
    <property type="term" value="F:protein serine/threonine kinase activity"/>
    <property type="evidence" value="ECO:0007669"/>
    <property type="project" value="UniProtKB-KW"/>
</dbReference>
<sequence>MASAQARAGSTGGANRDPSSSSSKEDAAETTADEEDSEDYCKGGYHPVQVVWLSKDNVTQKHVALKVVRSAAHYTETAIDEIKLLNKIVGAKPDHPGRKHVVSLLDSFDHKGPNGTHVCMVFEVLGENLLGLIKRWNHRGIPMPLVKQITKQVLLGLDYLHRERGADCQNLCEGGYNFNQADLMRFPGSTPGSHGSINELLNNRRSNNSSPQKEKADEENHTQREKTADILTDKIADLGNACWTGHHFTNDIQTRQYRSPEVILGSKWGASTDVWSMAAMVFELITGDYLFDPQSGTKYGKDDDHIAQIIELLGPFPKSLCLSGKWSQEIFNRKGELRNIHRLQKRANAGGMAGAPWLEDTAGMKGIKIEGLEVGSKGEGIEGWAYEVRKR</sequence>
<dbReference type="FunFam" id="1.10.510.10:FF:000275">
    <property type="entry name" value="SRSF protein kinase 2 isoform X3"/>
    <property type="match status" value="1"/>
</dbReference>
<dbReference type="EC" id="2.7.11.1" evidence="1"/>
<evidence type="ECO:0000313" key="11">
    <source>
        <dbReference type="EMBL" id="RAL68376.1"/>
    </source>
</evidence>
<keyword evidence="12" id="KW-1185">Reference proteome</keyword>
<proteinExistence type="predicted"/>
<keyword evidence="6" id="KW-0067">ATP-binding</keyword>
<dbReference type="InterPro" id="IPR011009">
    <property type="entry name" value="Kinase-like_dom_sf"/>
</dbReference>
<dbReference type="PANTHER" id="PTHR47634:SF9">
    <property type="entry name" value="PROTEIN KINASE DOMAIN-CONTAINING PROTEIN-RELATED"/>
    <property type="match status" value="1"/>
</dbReference>
<dbReference type="Gene3D" id="1.10.510.10">
    <property type="entry name" value="Transferase(Phosphotransferase) domain 1"/>
    <property type="match status" value="1"/>
</dbReference>
<evidence type="ECO:0000256" key="7">
    <source>
        <dbReference type="ARBA" id="ARBA00047899"/>
    </source>
</evidence>
<dbReference type="PROSITE" id="PS50011">
    <property type="entry name" value="PROTEIN_KINASE_DOM"/>
    <property type="match status" value="1"/>
</dbReference>
<keyword evidence="5" id="KW-0418">Kinase</keyword>
<organism evidence="11 12">
    <name type="scientific">Monilinia fructigena</name>
    <dbReference type="NCBI Taxonomy" id="38457"/>
    <lineage>
        <taxon>Eukaryota</taxon>
        <taxon>Fungi</taxon>
        <taxon>Dikarya</taxon>
        <taxon>Ascomycota</taxon>
        <taxon>Pezizomycotina</taxon>
        <taxon>Leotiomycetes</taxon>
        <taxon>Helotiales</taxon>
        <taxon>Sclerotiniaceae</taxon>
        <taxon>Monilinia</taxon>
    </lineage>
</organism>
<keyword evidence="4" id="KW-0547">Nucleotide-binding</keyword>
<feature type="domain" description="Protein kinase" evidence="10">
    <location>
        <begin position="34"/>
        <end position="358"/>
    </location>
</feature>
<dbReference type="AlphaFoldDB" id="A0A395J7Z8"/>
<dbReference type="GO" id="GO:0000245">
    <property type="term" value="P:spliceosomal complex assembly"/>
    <property type="evidence" value="ECO:0007669"/>
    <property type="project" value="TreeGrafter"/>
</dbReference>
<comment type="caution">
    <text evidence="11">The sequence shown here is derived from an EMBL/GenBank/DDBJ whole genome shotgun (WGS) entry which is preliminary data.</text>
</comment>
<evidence type="ECO:0000256" key="8">
    <source>
        <dbReference type="ARBA" id="ARBA00048679"/>
    </source>
</evidence>
<dbReference type="GO" id="GO:0005634">
    <property type="term" value="C:nucleus"/>
    <property type="evidence" value="ECO:0007669"/>
    <property type="project" value="TreeGrafter"/>
</dbReference>
<evidence type="ECO:0000313" key="12">
    <source>
        <dbReference type="Proteomes" id="UP000249056"/>
    </source>
</evidence>
<evidence type="ECO:0000256" key="3">
    <source>
        <dbReference type="ARBA" id="ARBA00022679"/>
    </source>
</evidence>
<keyword evidence="3" id="KW-0808">Transferase</keyword>
<dbReference type="EMBL" id="QKRW01000001">
    <property type="protein sequence ID" value="RAL68376.1"/>
    <property type="molecule type" value="Genomic_DNA"/>
</dbReference>
<dbReference type="Proteomes" id="UP000249056">
    <property type="component" value="Unassembled WGS sequence"/>
</dbReference>
<dbReference type="SUPFAM" id="SSF56112">
    <property type="entry name" value="Protein kinase-like (PK-like)"/>
    <property type="match status" value="1"/>
</dbReference>
<feature type="region of interest" description="Disordered" evidence="9">
    <location>
        <begin position="194"/>
        <end position="226"/>
    </location>
</feature>
<dbReference type="SMART" id="SM00220">
    <property type="entry name" value="S_TKc"/>
    <property type="match status" value="1"/>
</dbReference>
<reference evidence="11 12" key="1">
    <citation type="submission" date="2018-06" db="EMBL/GenBank/DDBJ databases">
        <title>Genome Sequence of the Brown Rot Fungal Pathogen Monilinia fructigena.</title>
        <authorList>
            <person name="Landi L."/>
            <person name="De Miccolis Angelini R.M."/>
            <person name="Pollastro S."/>
            <person name="Abate D."/>
            <person name="Faretra F."/>
            <person name="Romanazzi G."/>
        </authorList>
    </citation>
    <scope>NUCLEOTIDE SEQUENCE [LARGE SCALE GENOMIC DNA]</scope>
    <source>
        <strain evidence="11 12">Mfrg269</strain>
    </source>
</reference>
<evidence type="ECO:0000259" key="10">
    <source>
        <dbReference type="PROSITE" id="PS50011"/>
    </source>
</evidence>
<dbReference type="Pfam" id="PF00069">
    <property type="entry name" value="Pkinase"/>
    <property type="match status" value="2"/>
</dbReference>
<gene>
    <name evidence="11" type="ORF">DID88_007107</name>
</gene>
<dbReference type="GO" id="GO:0005524">
    <property type="term" value="F:ATP binding"/>
    <property type="evidence" value="ECO:0007669"/>
    <property type="project" value="UniProtKB-KW"/>
</dbReference>
<dbReference type="OrthoDB" id="2649at2759"/>
<accession>A0A395J7Z8</accession>
<name>A0A395J7Z8_9HELO</name>
<dbReference type="Gene3D" id="3.30.200.20">
    <property type="entry name" value="Phosphorylase Kinase, domain 1"/>
    <property type="match status" value="1"/>
</dbReference>
<comment type="catalytic activity">
    <reaction evidence="8">
        <text>L-seryl-[protein] + ATP = O-phospho-L-seryl-[protein] + ADP + H(+)</text>
        <dbReference type="Rhea" id="RHEA:17989"/>
        <dbReference type="Rhea" id="RHEA-COMP:9863"/>
        <dbReference type="Rhea" id="RHEA-COMP:11604"/>
        <dbReference type="ChEBI" id="CHEBI:15378"/>
        <dbReference type="ChEBI" id="CHEBI:29999"/>
        <dbReference type="ChEBI" id="CHEBI:30616"/>
        <dbReference type="ChEBI" id="CHEBI:83421"/>
        <dbReference type="ChEBI" id="CHEBI:456216"/>
        <dbReference type="EC" id="2.7.11.1"/>
    </reaction>
</comment>
<protein>
    <recommendedName>
        <fullName evidence="1">non-specific serine/threonine protein kinase</fullName>
        <ecNumber evidence="1">2.7.11.1</ecNumber>
    </recommendedName>
</protein>
<dbReference type="GO" id="GO:0050684">
    <property type="term" value="P:regulation of mRNA processing"/>
    <property type="evidence" value="ECO:0007669"/>
    <property type="project" value="TreeGrafter"/>
</dbReference>
<keyword evidence="2" id="KW-0723">Serine/threonine-protein kinase</keyword>
<evidence type="ECO:0000256" key="1">
    <source>
        <dbReference type="ARBA" id="ARBA00012513"/>
    </source>
</evidence>
<evidence type="ECO:0000256" key="2">
    <source>
        <dbReference type="ARBA" id="ARBA00022527"/>
    </source>
</evidence>
<evidence type="ECO:0000256" key="6">
    <source>
        <dbReference type="ARBA" id="ARBA00022840"/>
    </source>
</evidence>
<evidence type="ECO:0000256" key="9">
    <source>
        <dbReference type="SAM" id="MobiDB-lite"/>
    </source>
</evidence>
<feature type="compositionally biased region" description="Basic and acidic residues" evidence="9">
    <location>
        <begin position="212"/>
        <end position="226"/>
    </location>
</feature>
<comment type="catalytic activity">
    <reaction evidence="7">
        <text>L-threonyl-[protein] + ATP = O-phospho-L-threonyl-[protein] + ADP + H(+)</text>
        <dbReference type="Rhea" id="RHEA:46608"/>
        <dbReference type="Rhea" id="RHEA-COMP:11060"/>
        <dbReference type="Rhea" id="RHEA-COMP:11605"/>
        <dbReference type="ChEBI" id="CHEBI:15378"/>
        <dbReference type="ChEBI" id="CHEBI:30013"/>
        <dbReference type="ChEBI" id="CHEBI:30616"/>
        <dbReference type="ChEBI" id="CHEBI:61977"/>
        <dbReference type="ChEBI" id="CHEBI:456216"/>
        <dbReference type="EC" id="2.7.11.1"/>
    </reaction>
</comment>